<dbReference type="EC" id="3.6.1.66" evidence="10"/>
<name>A0A1F2WPF8_9ACTN</name>
<evidence type="ECO:0000256" key="8">
    <source>
        <dbReference type="ARBA" id="ARBA00051875"/>
    </source>
</evidence>
<dbReference type="GO" id="GO:0017111">
    <property type="term" value="F:ribonucleoside triphosphate phosphatase activity"/>
    <property type="evidence" value="ECO:0007669"/>
    <property type="project" value="InterPro"/>
</dbReference>
<evidence type="ECO:0000313" key="13">
    <source>
        <dbReference type="Proteomes" id="UP000177876"/>
    </source>
</evidence>
<evidence type="ECO:0000256" key="9">
    <source>
        <dbReference type="ARBA" id="ARBA00052017"/>
    </source>
</evidence>
<feature type="binding site" evidence="10">
    <location>
        <position position="58"/>
    </location>
    <ligand>
        <name>Mg(2+)</name>
        <dbReference type="ChEBI" id="CHEBI:18420"/>
    </ligand>
</feature>
<evidence type="ECO:0000256" key="2">
    <source>
        <dbReference type="ARBA" id="ARBA00011738"/>
    </source>
</evidence>
<dbReference type="InterPro" id="IPR002637">
    <property type="entry name" value="RdgB/HAM1"/>
</dbReference>
<evidence type="ECO:0000256" key="4">
    <source>
        <dbReference type="ARBA" id="ARBA00022741"/>
    </source>
</evidence>
<dbReference type="GO" id="GO:0035870">
    <property type="term" value="F:dITP diphosphatase activity"/>
    <property type="evidence" value="ECO:0007669"/>
    <property type="project" value="UniProtKB-UniRule"/>
</dbReference>
<dbReference type="HAMAP" id="MF_01405">
    <property type="entry name" value="Non_canon_purine_NTPase"/>
    <property type="match status" value="1"/>
</dbReference>
<dbReference type="EMBL" id="MELK01000020">
    <property type="protein sequence ID" value="OFW58738.1"/>
    <property type="molecule type" value="Genomic_DNA"/>
</dbReference>
<feature type="binding site" evidence="10">
    <location>
        <position position="87"/>
    </location>
    <ligand>
        <name>Mg(2+)</name>
        <dbReference type="ChEBI" id="CHEBI:18420"/>
    </ligand>
</feature>
<feature type="binding site" evidence="10">
    <location>
        <position position="88"/>
    </location>
    <ligand>
        <name>substrate</name>
    </ligand>
</feature>
<proteinExistence type="inferred from homology"/>
<dbReference type="STRING" id="1797197.A2Y75_10620"/>
<dbReference type="GO" id="GO:0009146">
    <property type="term" value="P:purine nucleoside triphosphate catabolic process"/>
    <property type="evidence" value="ECO:0007669"/>
    <property type="project" value="UniProtKB-UniRule"/>
</dbReference>
<organism evidence="12 13">
    <name type="scientific">Candidatus Solincola sediminis</name>
    <dbReference type="NCBI Taxonomy" id="1797199"/>
    <lineage>
        <taxon>Bacteria</taxon>
        <taxon>Bacillati</taxon>
        <taxon>Actinomycetota</taxon>
        <taxon>Candidatus Geothermincolia</taxon>
        <taxon>Candidatus Geothermincolales</taxon>
        <taxon>Candidatus Geothermincolaceae</taxon>
        <taxon>Candidatus Solincola</taxon>
    </lineage>
</organism>
<keyword evidence="7 10" id="KW-0546">Nucleotide metabolism</keyword>
<dbReference type="GO" id="GO:0009117">
    <property type="term" value="P:nucleotide metabolic process"/>
    <property type="evidence" value="ECO:0007669"/>
    <property type="project" value="UniProtKB-KW"/>
</dbReference>
<sequence length="220" mass="24504">MHNERRNNAGALRGPLNRARIVLATLNRGKVLEIERLLSGLAVELLTREDFETWPDMEETGATFEENARQKACTLADWSRVAALADDSGLEVDALGGRPGVRSSRYAGEEGDSQANMALLFDELKEIPDDKRQARFVCVISLCSPDGKRLEIRETCEGRITTEQRGASGFGYDPVFVPEGMDRTMAQLSLEEKNAISHRGKALRRLRSLLEKGEPAWLFV</sequence>
<dbReference type="NCBIfam" id="TIGR00042">
    <property type="entry name" value="RdgB/HAM1 family non-canonical purine NTP pyrophosphatase"/>
    <property type="match status" value="1"/>
</dbReference>
<comment type="caution">
    <text evidence="12">The sequence shown here is derived from an EMBL/GenBank/DDBJ whole genome shotgun (WGS) entry which is preliminary data.</text>
</comment>
<dbReference type="InterPro" id="IPR029001">
    <property type="entry name" value="ITPase-like_fam"/>
</dbReference>
<comment type="catalytic activity">
    <reaction evidence="9 10">
        <text>XTP + H2O = XMP + diphosphate + H(+)</text>
        <dbReference type="Rhea" id="RHEA:28610"/>
        <dbReference type="ChEBI" id="CHEBI:15377"/>
        <dbReference type="ChEBI" id="CHEBI:15378"/>
        <dbReference type="ChEBI" id="CHEBI:33019"/>
        <dbReference type="ChEBI" id="CHEBI:57464"/>
        <dbReference type="ChEBI" id="CHEBI:61314"/>
        <dbReference type="EC" id="3.6.1.66"/>
    </reaction>
</comment>
<dbReference type="GO" id="GO:0005829">
    <property type="term" value="C:cytosol"/>
    <property type="evidence" value="ECO:0007669"/>
    <property type="project" value="TreeGrafter"/>
</dbReference>
<feature type="binding site" evidence="10">
    <location>
        <begin position="170"/>
        <end position="173"/>
    </location>
    <ligand>
        <name>substrate</name>
    </ligand>
</feature>
<comment type="catalytic activity">
    <reaction evidence="8 10">
        <text>dITP + H2O = dIMP + diphosphate + H(+)</text>
        <dbReference type="Rhea" id="RHEA:28342"/>
        <dbReference type="ChEBI" id="CHEBI:15377"/>
        <dbReference type="ChEBI" id="CHEBI:15378"/>
        <dbReference type="ChEBI" id="CHEBI:33019"/>
        <dbReference type="ChEBI" id="CHEBI:61194"/>
        <dbReference type="ChEBI" id="CHEBI:61382"/>
        <dbReference type="EC" id="3.6.1.66"/>
    </reaction>
</comment>
<feature type="binding site" evidence="10">
    <location>
        <begin position="25"/>
        <end position="30"/>
    </location>
    <ligand>
        <name>substrate</name>
    </ligand>
</feature>
<dbReference type="Proteomes" id="UP000177876">
    <property type="component" value="Unassembled WGS sequence"/>
</dbReference>
<gene>
    <name evidence="12" type="ORF">A2Y75_10620</name>
</gene>
<comment type="cofactor">
    <cofactor evidence="10">
        <name>Mg(2+)</name>
        <dbReference type="ChEBI" id="CHEBI:18420"/>
    </cofactor>
    <text evidence="10">Binds 1 Mg(2+) ion per subunit.</text>
</comment>
<dbReference type="Gene3D" id="3.90.950.10">
    <property type="match status" value="1"/>
</dbReference>
<evidence type="ECO:0000256" key="1">
    <source>
        <dbReference type="ARBA" id="ARBA00008023"/>
    </source>
</evidence>
<evidence type="ECO:0000256" key="3">
    <source>
        <dbReference type="ARBA" id="ARBA00022723"/>
    </source>
</evidence>
<dbReference type="PANTHER" id="PTHR11067:SF9">
    <property type="entry name" value="INOSINE TRIPHOSPHATE PYROPHOSPHATASE"/>
    <property type="match status" value="1"/>
</dbReference>
<keyword evidence="3 10" id="KW-0479">Metal-binding</keyword>
<comment type="similarity">
    <text evidence="1 10 11">Belongs to the HAM1 NTPase family.</text>
</comment>
<comment type="subunit">
    <text evidence="2 10">Homodimer.</text>
</comment>
<keyword evidence="5 10" id="KW-0378">Hydrolase</keyword>
<dbReference type="GO" id="GO:0036222">
    <property type="term" value="F:XTP diphosphatase activity"/>
    <property type="evidence" value="ECO:0007669"/>
    <property type="project" value="UniProtKB-UniRule"/>
</dbReference>
<comment type="function">
    <text evidence="10">Pyrophosphatase that catalyzes the hydrolysis of nucleoside triphosphates to their monophosphate derivatives, with a high preference for the non-canonical purine nucleotides XTP (xanthosine triphosphate), dITP (deoxyinosine triphosphate) and ITP. Seems to function as a house-cleaning enzyme that removes non-canonical purine nucleotides from the nucleotide pool, thus preventing their incorporation into DNA/RNA and avoiding chromosomal lesions.</text>
</comment>
<feature type="active site" description="Proton acceptor" evidence="10">
    <location>
        <position position="87"/>
    </location>
</feature>
<dbReference type="CDD" id="cd00515">
    <property type="entry name" value="HAM1"/>
    <property type="match status" value="1"/>
</dbReference>
<dbReference type="SUPFAM" id="SSF52972">
    <property type="entry name" value="ITPase-like"/>
    <property type="match status" value="1"/>
</dbReference>
<dbReference type="FunFam" id="3.90.950.10:FF:000001">
    <property type="entry name" value="dITP/XTP pyrophosphatase"/>
    <property type="match status" value="1"/>
</dbReference>
<protein>
    <recommendedName>
        <fullName evidence="10">dITP/XTP pyrophosphatase</fullName>
        <ecNumber evidence="10">3.6.1.66</ecNumber>
    </recommendedName>
    <alternativeName>
        <fullName evidence="10">Non-canonical purine NTP pyrophosphatase</fullName>
    </alternativeName>
    <alternativeName>
        <fullName evidence="10">Non-standard purine NTP pyrophosphatase</fullName>
    </alternativeName>
    <alternativeName>
        <fullName evidence="10">Nucleoside-triphosphate diphosphatase</fullName>
    </alternativeName>
    <alternativeName>
        <fullName evidence="10">Nucleoside-triphosphate pyrophosphatase</fullName>
        <shortName evidence="10">NTPase</shortName>
    </alternativeName>
</protein>
<comment type="catalytic activity">
    <reaction evidence="10">
        <text>ITP + H2O = IMP + diphosphate + H(+)</text>
        <dbReference type="Rhea" id="RHEA:29399"/>
        <dbReference type="ChEBI" id="CHEBI:15377"/>
        <dbReference type="ChEBI" id="CHEBI:15378"/>
        <dbReference type="ChEBI" id="CHEBI:33019"/>
        <dbReference type="ChEBI" id="CHEBI:58053"/>
        <dbReference type="ChEBI" id="CHEBI:61402"/>
        <dbReference type="EC" id="3.6.1.66"/>
    </reaction>
</comment>
<dbReference type="PANTHER" id="PTHR11067">
    <property type="entry name" value="INOSINE TRIPHOSPHATE PYROPHOSPHATASE/HAM1 PROTEIN"/>
    <property type="match status" value="1"/>
</dbReference>
<reference evidence="12 13" key="1">
    <citation type="journal article" date="2016" name="Nat. Commun.">
        <title>Thousands of microbial genomes shed light on interconnected biogeochemical processes in an aquifer system.</title>
        <authorList>
            <person name="Anantharaman K."/>
            <person name="Brown C.T."/>
            <person name="Hug L.A."/>
            <person name="Sharon I."/>
            <person name="Castelle C.J."/>
            <person name="Probst A.J."/>
            <person name="Thomas B.C."/>
            <person name="Singh A."/>
            <person name="Wilkins M.J."/>
            <person name="Karaoz U."/>
            <person name="Brodie E.L."/>
            <person name="Williams K.H."/>
            <person name="Hubbard S.S."/>
            <person name="Banfield J.F."/>
        </authorList>
    </citation>
    <scope>NUCLEOTIDE SEQUENCE [LARGE SCALE GENOMIC DNA]</scope>
</reference>
<dbReference type="InterPro" id="IPR020922">
    <property type="entry name" value="dITP/XTP_pyrophosphatase"/>
</dbReference>
<feature type="binding site" evidence="10">
    <location>
        <position position="193"/>
    </location>
    <ligand>
        <name>substrate</name>
    </ligand>
</feature>
<accession>A0A1F2WPF8</accession>
<feature type="binding site" evidence="10">
    <location>
        <begin position="198"/>
        <end position="199"/>
    </location>
    <ligand>
        <name>substrate</name>
    </ligand>
</feature>
<keyword evidence="6 10" id="KW-0460">Magnesium</keyword>
<dbReference type="AlphaFoldDB" id="A0A1F2WPF8"/>
<keyword evidence="4 10" id="KW-0547">Nucleotide-binding</keyword>
<dbReference type="GO" id="GO:0000166">
    <property type="term" value="F:nucleotide binding"/>
    <property type="evidence" value="ECO:0007669"/>
    <property type="project" value="UniProtKB-KW"/>
</dbReference>
<evidence type="ECO:0000256" key="6">
    <source>
        <dbReference type="ARBA" id="ARBA00022842"/>
    </source>
</evidence>
<dbReference type="Pfam" id="PF01725">
    <property type="entry name" value="Ham1p_like"/>
    <property type="match status" value="1"/>
</dbReference>
<dbReference type="GO" id="GO:0036220">
    <property type="term" value="F:ITP diphosphatase activity"/>
    <property type="evidence" value="ECO:0007669"/>
    <property type="project" value="UniProtKB-UniRule"/>
</dbReference>
<evidence type="ECO:0000256" key="7">
    <source>
        <dbReference type="ARBA" id="ARBA00023080"/>
    </source>
</evidence>
<evidence type="ECO:0000256" key="11">
    <source>
        <dbReference type="RuleBase" id="RU003781"/>
    </source>
</evidence>
<dbReference type="NCBIfam" id="NF011397">
    <property type="entry name" value="PRK14822.1"/>
    <property type="match status" value="1"/>
</dbReference>
<dbReference type="GO" id="GO:0046872">
    <property type="term" value="F:metal ion binding"/>
    <property type="evidence" value="ECO:0007669"/>
    <property type="project" value="UniProtKB-KW"/>
</dbReference>
<evidence type="ECO:0000256" key="10">
    <source>
        <dbReference type="HAMAP-Rule" id="MF_01405"/>
    </source>
</evidence>
<evidence type="ECO:0000313" key="12">
    <source>
        <dbReference type="EMBL" id="OFW58738.1"/>
    </source>
</evidence>
<evidence type="ECO:0000256" key="5">
    <source>
        <dbReference type="ARBA" id="ARBA00022801"/>
    </source>
</evidence>